<dbReference type="RefSeq" id="WP_092194460.1">
    <property type="nucleotide sequence ID" value="NZ_FOTO01000020.1"/>
</dbReference>
<protein>
    <submittedName>
        <fullName evidence="1">Uncharacterized protein</fullName>
    </submittedName>
</protein>
<reference evidence="1 2" key="1">
    <citation type="submission" date="2016-10" db="EMBL/GenBank/DDBJ databases">
        <authorList>
            <person name="Varghese N."/>
            <person name="Submissions S."/>
        </authorList>
    </citation>
    <scope>NUCLEOTIDE SEQUENCE [LARGE SCALE GENOMIC DNA]</scope>
    <source>
        <strain evidence="1 2">DSM 1741</strain>
    </source>
</reference>
<dbReference type="InterPro" id="IPR016181">
    <property type="entry name" value="Acyl_CoA_acyltransferase"/>
</dbReference>
<dbReference type="SUPFAM" id="SSF55729">
    <property type="entry name" value="Acyl-CoA N-acyltransferases (Nat)"/>
    <property type="match status" value="1"/>
</dbReference>
<sequence>MLSYKKFKDIDIDNIFFDSLKLDYKEFEDWFVKKSDKFALVHSTVPGTIDGFLYLKIEDEAHEDIVPKLPKKQRIKLGTFKIDAHGTRLGERFIKKSLDFAIHSNIDELYITIFEKHAPLINLIQKYGFISHGTKIGPNGIEQVFIKKLSRYSADILKNYPNVDCSKNKFVLSIYPQWHTRLFPDSILNNENPQDIIQDVSHTNSIHKIYMCNMGGVEDLKRGDILCIYRTSDGGGPAHYRSVITTICTVEEISSIYAYKSEDEFIDKNVSYSVFDKTELSNLYRTKRFPKIIKFLYNTSMVKKINRKHLIENLNILSNYWGFFQLTNDHFNAITNAGQINERYFINKT</sequence>
<dbReference type="EMBL" id="FOTO01000020">
    <property type="protein sequence ID" value="SFM20547.1"/>
    <property type="molecule type" value="Genomic_DNA"/>
</dbReference>
<accession>A0A8G2F9G7</accession>
<dbReference type="Gene3D" id="3.40.630.30">
    <property type="match status" value="1"/>
</dbReference>
<proteinExistence type="predicted"/>
<keyword evidence="2" id="KW-1185">Reference proteome</keyword>
<gene>
    <name evidence="1" type="ORF">SAMN05421830_12049</name>
</gene>
<comment type="caution">
    <text evidence="1">The sequence shown here is derived from an EMBL/GenBank/DDBJ whole genome shotgun (WGS) entry which is preliminary data.</text>
</comment>
<evidence type="ECO:0000313" key="1">
    <source>
        <dbReference type="EMBL" id="SFM20547.1"/>
    </source>
</evidence>
<name>A0A8G2F9G7_DESNO</name>
<evidence type="ECO:0000313" key="2">
    <source>
        <dbReference type="Proteomes" id="UP000199581"/>
    </source>
</evidence>
<dbReference type="OrthoDB" id="9773249at2"/>
<dbReference type="AlphaFoldDB" id="A0A8G2F9G7"/>
<organism evidence="1 2">
    <name type="scientific">Desulfomicrobium norvegicum (strain DSM 1741 / NCIMB 8310)</name>
    <name type="common">Desulfovibrio baculatus (strain Norway 4)</name>
    <name type="synonym">Desulfovibrio desulfuricans (strain Norway 4)</name>
    <dbReference type="NCBI Taxonomy" id="52561"/>
    <lineage>
        <taxon>Bacteria</taxon>
        <taxon>Pseudomonadati</taxon>
        <taxon>Thermodesulfobacteriota</taxon>
        <taxon>Desulfovibrionia</taxon>
        <taxon>Desulfovibrionales</taxon>
        <taxon>Desulfomicrobiaceae</taxon>
        <taxon>Desulfomicrobium</taxon>
    </lineage>
</organism>
<dbReference type="Proteomes" id="UP000199581">
    <property type="component" value="Unassembled WGS sequence"/>
</dbReference>